<proteinExistence type="predicted"/>
<name>A0A6H5GQ92_9HEMI</name>
<evidence type="ECO:0000256" key="1">
    <source>
        <dbReference type="SAM" id="MobiDB-lite"/>
    </source>
</evidence>
<accession>A0A6H5GQ92</accession>
<dbReference type="AlphaFoldDB" id="A0A6H5GQ92"/>
<feature type="region of interest" description="Disordered" evidence="1">
    <location>
        <begin position="218"/>
        <end position="253"/>
    </location>
</feature>
<sequence length="372" mass="42920">MKICRGKRGGVNLDICPRGPFGILAGVRGRRKKEYKREKETEEKTCRVEEMRTARYFCRVPGLFHDLGWSGMCSKRRQNDLPGIHLYPLVWLICGYHPQSYQKRRPTAYLNSEKIMTMLPYCGAQFVVAAVKIRSNHATILRIKIWKYCVLRIHQSKRFKSNDRENLWKESDGWRATASRYAQAQPFGLVTFNMYKHQMRGRPLCDTTTTKIITLDNSKTTKQTARETNKTAPPRTRSTTTMKKPPSISAPPPLAAEVLRPRSLLSQADPLRSFNLNTCWLGDFYWSCTGNFCRLWWVVACTLVKMRWEGSGTLKFFKNPLVPLCPVSHCAPPPPYCYPTHSIKYLPKILPFGTAQEPAQINRFITEQCKFN</sequence>
<gene>
    <name evidence="2" type="ORF">NTEN_LOCUS11070</name>
</gene>
<keyword evidence="3" id="KW-1185">Reference proteome</keyword>
<protein>
    <submittedName>
        <fullName evidence="2">Uncharacterized protein</fullName>
    </submittedName>
</protein>
<dbReference type="EMBL" id="CADCXU010016562">
    <property type="protein sequence ID" value="CAB0005593.1"/>
    <property type="molecule type" value="Genomic_DNA"/>
</dbReference>
<evidence type="ECO:0000313" key="2">
    <source>
        <dbReference type="EMBL" id="CAB0005593.1"/>
    </source>
</evidence>
<organism evidence="2 3">
    <name type="scientific">Nesidiocoris tenuis</name>
    <dbReference type="NCBI Taxonomy" id="355587"/>
    <lineage>
        <taxon>Eukaryota</taxon>
        <taxon>Metazoa</taxon>
        <taxon>Ecdysozoa</taxon>
        <taxon>Arthropoda</taxon>
        <taxon>Hexapoda</taxon>
        <taxon>Insecta</taxon>
        <taxon>Pterygota</taxon>
        <taxon>Neoptera</taxon>
        <taxon>Paraneoptera</taxon>
        <taxon>Hemiptera</taxon>
        <taxon>Heteroptera</taxon>
        <taxon>Panheteroptera</taxon>
        <taxon>Cimicomorpha</taxon>
        <taxon>Miridae</taxon>
        <taxon>Dicyphina</taxon>
        <taxon>Nesidiocoris</taxon>
    </lineage>
</organism>
<reference evidence="2 3" key="1">
    <citation type="submission" date="2020-02" db="EMBL/GenBank/DDBJ databases">
        <authorList>
            <person name="Ferguson B K."/>
        </authorList>
    </citation>
    <scope>NUCLEOTIDE SEQUENCE [LARGE SCALE GENOMIC DNA]</scope>
</reference>
<evidence type="ECO:0000313" key="3">
    <source>
        <dbReference type="Proteomes" id="UP000479000"/>
    </source>
</evidence>
<dbReference type="Proteomes" id="UP000479000">
    <property type="component" value="Unassembled WGS sequence"/>
</dbReference>